<dbReference type="Gene3D" id="2.130.10.10">
    <property type="entry name" value="YVTN repeat-like/Quinoprotein amine dehydrogenase"/>
    <property type="match status" value="1"/>
</dbReference>
<organism evidence="1 2">
    <name type="scientific">Ignicoccus islandicus DSM 13165</name>
    <dbReference type="NCBI Taxonomy" id="940295"/>
    <lineage>
        <taxon>Archaea</taxon>
        <taxon>Thermoproteota</taxon>
        <taxon>Thermoprotei</taxon>
        <taxon>Desulfurococcales</taxon>
        <taxon>Desulfurococcaceae</taxon>
        <taxon>Ignicoccus</taxon>
    </lineage>
</organism>
<evidence type="ECO:0000313" key="1">
    <source>
        <dbReference type="EMBL" id="ALU12297.1"/>
    </source>
</evidence>
<dbReference type="SUPFAM" id="SSF69322">
    <property type="entry name" value="Tricorn protease domain 2"/>
    <property type="match status" value="1"/>
</dbReference>
<dbReference type="OrthoDB" id="96213at2157"/>
<evidence type="ECO:0000313" key="2">
    <source>
        <dbReference type="Proteomes" id="UP000060778"/>
    </source>
</evidence>
<dbReference type="SUPFAM" id="SSF50969">
    <property type="entry name" value="YVTN repeat-like/Quinoprotein amine dehydrogenase"/>
    <property type="match status" value="1"/>
</dbReference>
<dbReference type="GeneID" id="30679841"/>
<keyword evidence="2" id="KW-1185">Reference proteome</keyword>
<dbReference type="AlphaFoldDB" id="A0A0U3F9H6"/>
<accession>A0A0U3F9H6</accession>
<reference evidence="1 2" key="1">
    <citation type="submission" date="2013-11" db="EMBL/GenBank/DDBJ databases">
        <title>Comparative genomics of Ignicoccus.</title>
        <authorList>
            <person name="Podar M."/>
        </authorList>
    </citation>
    <scope>NUCLEOTIDE SEQUENCE [LARGE SCALE GENOMIC DNA]</scope>
    <source>
        <strain evidence="1 2">DSM 13165</strain>
    </source>
</reference>
<dbReference type="STRING" id="940295.EYM_02190"/>
<proteinExistence type="predicted"/>
<name>A0A0U3F9H6_9CREN</name>
<dbReference type="KEGG" id="iis:EYM_02190"/>
<dbReference type="InterPro" id="IPR011047">
    <property type="entry name" value="Quinoprotein_ADH-like_sf"/>
</dbReference>
<dbReference type="InterPro" id="IPR011044">
    <property type="entry name" value="Quino_amine_DH_bsu"/>
</dbReference>
<dbReference type="InterPro" id="IPR015943">
    <property type="entry name" value="WD40/YVTN_repeat-like_dom_sf"/>
</dbReference>
<dbReference type="SUPFAM" id="SSF50998">
    <property type="entry name" value="Quinoprotein alcohol dehydrogenase-like"/>
    <property type="match status" value="1"/>
</dbReference>
<gene>
    <name evidence="1" type="ORF">EYM_02190</name>
</gene>
<dbReference type="Proteomes" id="UP000060778">
    <property type="component" value="Chromosome"/>
</dbReference>
<protein>
    <submittedName>
        <fullName evidence="1">Uncharacterized protein</fullName>
    </submittedName>
</protein>
<dbReference type="RefSeq" id="WP_075049463.1">
    <property type="nucleotide sequence ID" value="NZ_CP006867.1"/>
</dbReference>
<dbReference type="EMBL" id="CP006867">
    <property type="protein sequence ID" value="ALU12297.1"/>
    <property type="molecule type" value="Genomic_DNA"/>
</dbReference>
<sequence length="693" mass="76924">MKNLNSLIVILIIASIGFSLNLDLKWMQKVDGTIVSAAVSDSGTLAVLTDRDLVYLFDRYGNFIAKVNVYGDISDIVYNKGLFIVMEPEGDKLWLIYENGSLWKTLTIQDASVYRAETTDYGILLYGSDIKLVDLNGSTKWTITLRYPHEATAGAVRGKYFYYSLLPVGKIYVLDLENGRNVAESSFNLGGRFTAVAMTTCGNYLAVLTLTNLYLMDISKVVPSVVWESSEAGGEPFEKIAFSPDCRYIAVGDVDTGRLKVFDITGKLVFTKVVPNTFFVFWQNNNLFAVTPGEIYAFTVDESALSPPTPSLMGLKVKIEKIIEFSIKESISSLDFEFFLIRNLEVTPDGYIGASFHNIFIIETIEGDLVNLINTDGNIYSIDYYNGFFALGTGNSVYLVNKNGTLINEINTQGILSAKYPLIIEDGIALCNLNSSQKLVKCVKLDYSGTLKWETELNVSTVDGSLTEVFIARSNSNDQFYLFLEVSKDDDSGNAHYYLYLYTVNPRDGKITFKTIIFKNNPKSHHIKRIESCGSYLLTRSYLTRSMIDISDPSHAKVLWEKTFSTPVIDNSHLIDIDKSPWIHMEAFSQDCNYLALLSSSKLLVVNRDGEVLGRVNPVDFGHVAWSGDKIVVASLFGYAKIYKVTPIAASQSELIITSSSSGAEKGIPSVALIGGLASIASRKLLKRRAYNK</sequence>